<organism evidence="10 11">
    <name type="scientific">Salarias fasciatus</name>
    <name type="common">Jewelled blenny</name>
    <name type="synonym">Blennius fasciatus</name>
    <dbReference type="NCBI Taxonomy" id="181472"/>
    <lineage>
        <taxon>Eukaryota</taxon>
        <taxon>Metazoa</taxon>
        <taxon>Chordata</taxon>
        <taxon>Craniata</taxon>
        <taxon>Vertebrata</taxon>
        <taxon>Euteleostomi</taxon>
        <taxon>Actinopterygii</taxon>
        <taxon>Neopterygii</taxon>
        <taxon>Teleostei</taxon>
        <taxon>Neoteleostei</taxon>
        <taxon>Acanthomorphata</taxon>
        <taxon>Ovalentaria</taxon>
        <taxon>Blenniimorphae</taxon>
        <taxon>Blenniiformes</taxon>
        <taxon>Blennioidei</taxon>
        <taxon>Blenniidae</taxon>
        <taxon>Salariinae</taxon>
        <taxon>Salarias</taxon>
    </lineage>
</organism>
<dbReference type="InterPro" id="IPR001715">
    <property type="entry name" value="CH_dom"/>
</dbReference>
<dbReference type="SMART" id="SM00132">
    <property type="entry name" value="LIM"/>
    <property type="match status" value="1"/>
</dbReference>
<reference evidence="10" key="1">
    <citation type="submission" date="2019-06" db="EMBL/GenBank/DDBJ databases">
        <authorList>
            <consortium name="Wellcome Sanger Institute Data Sharing"/>
        </authorList>
    </citation>
    <scope>NUCLEOTIDE SEQUENCE [LARGE SCALE GENOMIC DNA]</scope>
</reference>
<feature type="compositionally biased region" description="Pro residues" evidence="6">
    <location>
        <begin position="394"/>
        <end position="406"/>
    </location>
</feature>
<evidence type="ECO:0000256" key="2">
    <source>
        <dbReference type="ARBA" id="ARBA00022833"/>
    </source>
</evidence>
<accession>A0A672F1W1</accession>
<dbReference type="InterPro" id="IPR022735">
    <property type="entry name" value="bMERB_dom"/>
</dbReference>
<feature type="region of interest" description="Disordered" evidence="6">
    <location>
        <begin position="260"/>
        <end position="464"/>
    </location>
</feature>
<dbReference type="GO" id="GO:0046872">
    <property type="term" value="F:metal ion binding"/>
    <property type="evidence" value="ECO:0007669"/>
    <property type="project" value="UniProtKB-KW"/>
</dbReference>
<feature type="region of interest" description="Disordered" evidence="6">
    <location>
        <begin position="549"/>
        <end position="602"/>
    </location>
</feature>
<keyword evidence="3 4" id="KW-0440">LIM domain</keyword>
<dbReference type="OMA" id="PWMAIVH"/>
<dbReference type="GeneID" id="115387215"/>
<dbReference type="SUPFAM" id="SSF57716">
    <property type="entry name" value="Glucocorticoid receptor-like (DNA-binding domain)"/>
    <property type="match status" value="1"/>
</dbReference>
<feature type="compositionally biased region" description="Basic and acidic residues" evidence="6">
    <location>
        <begin position="568"/>
        <end position="578"/>
    </location>
</feature>
<feature type="compositionally biased region" description="Low complexity" evidence="6">
    <location>
        <begin position="496"/>
        <end position="508"/>
    </location>
</feature>
<dbReference type="AlphaFoldDB" id="A0A672F1W1"/>
<feature type="domain" description="BMERB" evidence="9">
    <location>
        <begin position="606"/>
        <end position="753"/>
    </location>
</feature>
<feature type="compositionally biased region" description="Basic and acidic residues" evidence="6">
    <location>
        <begin position="483"/>
        <end position="495"/>
    </location>
</feature>
<dbReference type="OrthoDB" id="8062037at2759"/>
<dbReference type="RefSeq" id="XP_029945690.1">
    <property type="nucleotide sequence ID" value="XM_030089830.1"/>
</dbReference>
<sequence length="787" mass="87933">MVSQKALQEWCRLTCVSYPGLEIRDLSASFRDGLVFCAIIHKHRPDLIDFTSLSKDNAYENNKLAFEVAETKLGIPALLDPKDMLSSKVPDCLGVVTYLSQYYFFFSRKTCPSPTKLWSSHVTASNNLTRSKTSDGLTRLKSLTDLETGEENRFFGARSRTVCHLCFKPVHLIQRRLVDGKIFHRSCFRCKVCCSSLLPESYTQGSDPGSLICSYHITASKSTCVNLNQQIASPNMEEASCYSLSGLAISGVPHYAKITESQDRPVSRTTETSGAVIQESSRANRDGTVKESENNGKAHQDSKETSELWSARATESRRPVPAPRRLLDSSVVPVPAARIRTSHTMSSCPSAGSSTSRSKSPPSSSHMIKQTTTSPKVNSSHPWMAIVHPGPWTQLPPAPPPVPPPRSKSVARIPKPWNKPKIPHPNPFEEEEEEEETPDKSESAAQTKSSTSAVPVENDEGQRSVIYSTVNKKKSVVPVIASEENKAKPQDKPDFSEVSAVAAGSSSETDLSDVTGAADGIYSTLRGAQSRILPRSVSVPAIGPDYSPSVSVSLTEGESPTSCQSKQACKENPFDRKPGMTKSKTVQDLSSSRGPAPGHGFPLIKRKVHTEQDASNEELEVQMRELNKCVEALEQRGLELERNLRDCRNDKEEDQMLMEWFSLVHERHALSRKDTELVYQIKELKLEDRQTDVEYELRCLLNKPESDWTQEDRGREQRLMDELVAIIEQRNQIVSSLEQDRQRERTEDFVLEGNMKDKDFQKEKLKELKKSKGKFKPKKVFKLLNHK</sequence>
<dbReference type="Ensembl" id="ENSSFAT00005000365.1">
    <property type="protein sequence ID" value="ENSSFAP00005000351.1"/>
    <property type="gene ID" value="ENSSFAG00005000270.1"/>
</dbReference>
<dbReference type="FunFam" id="1.10.418.10:FF:000112">
    <property type="entry name" value="MICAL like 1"/>
    <property type="match status" value="1"/>
</dbReference>
<dbReference type="PROSITE" id="PS00478">
    <property type="entry name" value="LIM_DOMAIN_1"/>
    <property type="match status" value="1"/>
</dbReference>
<evidence type="ECO:0000256" key="3">
    <source>
        <dbReference type="ARBA" id="ARBA00023038"/>
    </source>
</evidence>
<feature type="coiled-coil region" evidence="5">
    <location>
        <begin position="616"/>
        <end position="650"/>
    </location>
</feature>
<dbReference type="InParanoid" id="A0A672F1W1"/>
<dbReference type="PROSITE" id="PS50023">
    <property type="entry name" value="LIM_DOMAIN_2"/>
    <property type="match status" value="1"/>
</dbReference>
<proteinExistence type="predicted"/>
<dbReference type="Proteomes" id="UP000472267">
    <property type="component" value="Chromosome 4"/>
</dbReference>
<dbReference type="PROSITE" id="PS51848">
    <property type="entry name" value="BMERB"/>
    <property type="match status" value="1"/>
</dbReference>
<name>A0A672F1W1_SALFA</name>
<keyword evidence="1 4" id="KW-0479">Metal-binding</keyword>
<evidence type="ECO:0000259" key="9">
    <source>
        <dbReference type="PROSITE" id="PS51848"/>
    </source>
</evidence>
<feature type="compositionally biased region" description="Polar residues" evidence="6">
    <location>
        <begin position="267"/>
        <end position="281"/>
    </location>
</feature>
<feature type="compositionally biased region" description="Low complexity" evidence="6">
    <location>
        <begin position="349"/>
        <end position="365"/>
    </location>
</feature>
<dbReference type="SMART" id="SM00033">
    <property type="entry name" value="CH"/>
    <property type="match status" value="1"/>
</dbReference>
<dbReference type="SMART" id="SM01203">
    <property type="entry name" value="DUF3585"/>
    <property type="match status" value="1"/>
</dbReference>
<dbReference type="Pfam" id="PF00307">
    <property type="entry name" value="CH"/>
    <property type="match status" value="1"/>
</dbReference>
<dbReference type="Gene3D" id="2.10.110.10">
    <property type="entry name" value="Cysteine Rich Protein"/>
    <property type="match status" value="1"/>
</dbReference>
<dbReference type="InterPro" id="IPR036872">
    <property type="entry name" value="CH_dom_sf"/>
</dbReference>
<evidence type="ECO:0000256" key="5">
    <source>
        <dbReference type="SAM" id="Coils"/>
    </source>
</evidence>
<feature type="compositionally biased region" description="Polar residues" evidence="6">
    <location>
        <begin position="582"/>
        <end position="593"/>
    </location>
</feature>
<gene>
    <name evidence="10" type="primary">LOC115387215</name>
</gene>
<evidence type="ECO:0000256" key="1">
    <source>
        <dbReference type="ARBA" id="ARBA00022723"/>
    </source>
</evidence>
<feature type="compositionally biased region" description="Polar residues" evidence="6">
    <location>
        <begin position="366"/>
        <end position="381"/>
    </location>
</feature>
<reference evidence="10" key="3">
    <citation type="submission" date="2025-09" db="UniProtKB">
        <authorList>
            <consortium name="Ensembl"/>
        </authorList>
    </citation>
    <scope>IDENTIFICATION</scope>
</reference>
<dbReference type="Gene3D" id="1.10.418.10">
    <property type="entry name" value="Calponin-like domain"/>
    <property type="match status" value="1"/>
</dbReference>
<evidence type="ECO:0000313" key="11">
    <source>
        <dbReference type="Proteomes" id="UP000472267"/>
    </source>
</evidence>
<evidence type="ECO:0000259" key="8">
    <source>
        <dbReference type="PROSITE" id="PS50023"/>
    </source>
</evidence>
<dbReference type="Pfam" id="PF12130">
    <property type="entry name" value="bMERB_dom"/>
    <property type="match status" value="1"/>
</dbReference>
<feature type="compositionally biased region" description="Basic and acidic residues" evidence="6">
    <location>
        <begin position="282"/>
        <end position="306"/>
    </location>
</feature>
<dbReference type="PANTHER" id="PTHR23167:SF89">
    <property type="entry name" value="MICAL-LIKE PROTEIN 1"/>
    <property type="match status" value="1"/>
</dbReference>
<evidence type="ECO:0000313" key="10">
    <source>
        <dbReference type="Ensembl" id="ENSSFAP00005000351.1"/>
    </source>
</evidence>
<feature type="compositionally biased region" description="Acidic residues" evidence="6">
    <location>
        <begin position="428"/>
        <end position="437"/>
    </location>
</feature>
<keyword evidence="5" id="KW-0175">Coiled coil</keyword>
<feature type="domain" description="LIM zinc-binding" evidence="8">
    <location>
        <begin position="161"/>
        <end position="223"/>
    </location>
</feature>
<dbReference type="PROSITE" id="PS50021">
    <property type="entry name" value="CH"/>
    <property type="match status" value="1"/>
</dbReference>
<evidence type="ECO:0000259" key="7">
    <source>
        <dbReference type="PROSITE" id="PS50021"/>
    </source>
</evidence>
<protein>
    <submittedName>
        <fullName evidence="10">MICAL-like protein 1</fullName>
    </submittedName>
</protein>
<evidence type="ECO:0000256" key="6">
    <source>
        <dbReference type="SAM" id="MobiDB-lite"/>
    </source>
</evidence>
<dbReference type="InterPro" id="IPR050540">
    <property type="entry name" value="F-actin_Monoox_Mical"/>
</dbReference>
<dbReference type="SUPFAM" id="SSF47576">
    <property type="entry name" value="Calponin-homology domain, CH-domain"/>
    <property type="match status" value="1"/>
</dbReference>
<keyword evidence="2 4" id="KW-0862">Zinc</keyword>
<feature type="compositionally biased region" description="Polar residues" evidence="6">
    <location>
        <begin position="443"/>
        <end position="453"/>
    </location>
</feature>
<dbReference type="PANTHER" id="PTHR23167">
    <property type="entry name" value="CALPONIN HOMOLOGY DOMAIN-CONTAINING PROTEIN DDB_G0272472-RELATED"/>
    <property type="match status" value="1"/>
</dbReference>
<feature type="domain" description="Calponin-homology (CH)" evidence="7">
    <location>
        <begin position="1"/>
        <end position="107"/>
    </location>
</feature>
<reference evidence="10" key="2">
    <citation type="submission" date="2025-08" db="UniProtKB">
        <authorList>
            <consortium name="Ensembl"/>
        </authorList>
    </citation>
    <scope>IDENTIFICATION</scope>
</reference>
<feature type="compositionally biased region" description="Polar residues" evidence="6">
    <location>
        <begin position="549"/>
        <end position="567"/>
    </location>
</feature>
<dbReference type="InterPro" id="IPR001781">
    <property type="entry name" value="Znf_LIM"/>
</dbReference>
<feature type="region of interest" description="Disordered" evidence="6">
    <location>
        <begin position="483"/>
        <end position="514"/>
    </location>
</feature>
<keyword evidence="11" id="KW-1185">Reference proteome</keyword>
<evidence type="ECO:0000256" key="4">
    <source>
        <dbReference type="PROSITE-ProRule" id="PRU00125"/>
    </source>
</evidence>